<feature type="compositionally biased region" description="Low complexity" evidence="1">
    <location>
        <begin position="743"/>
        <end position="753"/>
    </location>
</feature>
<feature type="compositionally biased region" description="Polar residues" evidence="1">
    <location>
        <begin position="1116"/>
        <end position="1126"/>
    </location>
</feature>
<feature type="compositionally biased region" description="Polar residues" evidence="1">
    <location>
        <begin position="1069"/>
        <end position="1081"/>
    </location>
</feature>
<organism evidence="2 3">
    <name type="scientific">Tilletia horrida</name>
    <dbReference type="NCBI Taxonomy" id="155126"/>
    <lineage>
        <taxon>Eukaryota</taxon>
        <taxon>Fungi</taxon>
        <taxon>Dikarya</taxon>
        <taxon>Basidiomycota</taxon>
        <taxon>Ustilaginomycotina</taxon>
        <taxon>Exobasidiomycetes</taxon>
        <taxon>Tilletiales</taxon>
        <taxon>Tilletiaceae</taxon>
        <taxon>Tilletia</taxon>
    </lineage>
</organism>
<feature type="compositionally biased region" description="Polar residues" evidence="1">
    <location>
        <begin position="16"/>
        <end position="33"/>
    </location>
</feature>
<feature type="compositionally biased region" description="Polar residues" evidence="1">
    <location>
        <begin position="1016"/>
        <end position="1035"/>
    </location>
</feature>
<feature type="compositionally biased region" description="Low complexity" evidence="1">
    <location>
        <begin position="276"/>
        <end position="291"/>
    </location>
</feature>
<reference evidence="2" key="1">
    <citation type="journal article" date="2023" name="PhytoFront">
        <title>Draft Genome Resources of Seven Strains of Tilletia horrida, Causal Agent of Kernel Smut of Rice.</title>
        <authorList>
            <person name="Khanal S."/>
            <person name="Antony Babu S."/>
            <person name="Zhou X.G."/>
        </authorList>
    </citation>
    <scope>NUCLEOTIDE SEQUENCE</scope>
    <source>
        <strain evidence="2">TX6</strain>
    </source>
</reference>
<feature type="compositionally biased region" description="Polar residues" evidence="1">
    <location>
        <begin position="1807"/>
        <end position="1824"/>
    </location>
</feature>
<proteinExistence type="predicted"/>
<feature type="compositionally biased region" description="Polar residues" evidence="1">
    <location>
        <begin position="1160"/>
        <end position="1181"/>
    </location>
</feature>
<feature type="region of interest" description="Disordered" evidence="1">
    <location>
        <begin position="2491"/>
        <end position="2519"/>
    </location>
</feature>
<feature type="compositionally biased region" description="Polar residues" evidence="1">
    <location>
        <begin position="540"/>
        <end position="567"/>
    </location>
</feature>
<feature type="region of interest" description="Disordered" evidence="1">
    <location>
        <begin position="1540"/>
        <end position="1645"/>
    </location>
</feature>
<feature type="region of interest" description="Disordered" evidence="1">
    <location>
        <begin position="1461"/>
        <end position="1504"/>
    </location>
</feature>
<feature type="region of interest" description="Disordered" evidence="1">
    <location>
        <begin position="2411"/>
        <end position="2478"/>
    </location>
</feature>
<name>A0AAN6JRH1_9BASI</name>
<feature type="compositionally biased region" description="Polar residues" evidence="1">
    <location>
        <begin position="1657"/>
        <end position="1672"/>
    </location>
</feature>
<feature type="region of interest" description="Disordered" evidence="1">
    <location>
        <begin position="1657"/>
        <end position="1690"/>
    </location>
</feature>
<feature type="region of interest" description="Disordered" evidence="1">
    <location>
        <begin position="1"/>
        <end position="38"/>
    </location>
</feature>
<feature type="compositionally biased region" description="Polar residues" evidence="1">
    <location>
        <begin position="419"/>
        <end position="435"/>
    </location>
</feature>
<feature type="compositionally biased region" description="Polar residues" evidence="1">
    <location>
        <begin position="1409"/>
        <end position="1424"/>
    </location>
</feature>
<feature type="region of interest" description="Disordered" evidence="1">
    <location>
        <begin position="994"/>
        <end position="1035"/>
    </location>
</feature>
<feature type="region of interest" description="Disordered" evidence="1">
    <location>
        <begin position="701"/>
        <end position="765"/>
    </location>
</feature>
<feature type="compositionally biased region" description="Polar residues" evidence="1">
    <location>
        <begin position="2510"/>
        <end position="2519"/>
    </location>
</feature>
<feature type="compositionally biased region" description="Low complexity" evidence="1">
    <location>
        <begin position="309"/>
        <end position="323"/>
    </location>
</feature>
<keyword evidence="3" id="KW-1185">Reference proteome</keyword>
<feature type="compositionally biased region" description="Low complexity" evidence="1">
    <location>
        <begin position="601"/>
        <end position="618"/>
    </location>
</feature>
<feature type="compositionally biased region" description="Polar residues" evidence="1">
    <location>
        <begin position="202"/>
        <end position="218"/>
    </location>
</feature>
<comment type="caution">
    <text evidence="2">The sequence shown here is derived from an EMBL/GenBank/DDBJ whole genome shotgun (WGS) entry which is preliminary data.</text>
</comment>
<feature type="compositionally biased region" description="Polar residues" evidence="1">
    <location>
        <begin position="1432"/>
        <end position="1446"/>
    </location>
</feature>
<feature type="compositionally biased region" description="Low complexity" evidence="1">
    <location>
        <begin position="1580"/>
        <end position="1591"/>
    </location>
</feature>
<evidence type="ECO:0000313" key="2">
    <source>
        <dbReference type="EMBL" id="KAK0551612.1"/>
    </source>
</evidence>
<feature type="compositionally biased region" description="Polar residues" evidence="1">
    <location>
        <begin position="1998"/>
        <end position="2010"/>
    </location>
</feature>
<feature type="compositionally biased region" description="Polar residues" evidence="1">
    <location>
        <begin position="2119"/>
        <end position="2133"/>
    </location>
</feature>
<feature type="compositionally biased region" description="Polar residues" evidence="1">
    <location>
        <begin position="493"/>
        <end position="502"/>
    </location>
</feature>
<gene>
    <name evidence="2" type="ORF">OC846_003208</name>
</gene>
<feature type="compositionally biased region" description="Polar residues" evidence="1">
    <location>
        <begin position="1790"/>
        <end position="1799"/>
    </location>
</feature>
<feature type="compositionally biased region" description="Pro residues" evidence="1">
    <location>
        <begin position="293"/>
        <end position="302"/>
    </location>
</feature>
<feature type="compositionally biased region" description="Low complexity" evidence="1">
    <location>
        <begin position="2498"/>
        <end position="2509"/>
    </location>
</feature>
<evidence type="ECO:0000313" key="3">
    <source>
        <dbReference type="Proteomes" id="UP001176517"/>
    </source>
</evidence>
<feature type="compositionally biased region" description="Low complexity" evidence="1">
    <location>
        <begin position="1251"/>
        <end position="1277"/>
    </location>
</feature>
<feature type="region of interest" description="Disordered" evidence="1">
    <location>
        <begin position="909"/>
        <end position="973"/>
    </location>
</feature>
<feature type="region of interest" description="Disordered" evidence="1">
    <location>
        <begin position="1958"/>
        <end position="2010"/>
    </location>
</feature>
<feature type="region of interest" description="Disordered" evidence="1">
    <location>
        <begin position="1727"/>
        <end position="1835"/>
    </location>
</feature>
<feature type="compositionally biased region" description="Pro residues" evidence="1">
    <location>
        <begin position="1"/>
        <end position="10"/>
    </location>
</feature>
<feature type="region of interest" description="Disordered" evidence="1">
    <location>
        <begin position="1230"/>
        <end position="1446"/>
    </location>
</feature>
<feature type="region of interest" description="Disordered" evidence="1">
    <location>
        <begin position="255"/>
        <end position="370"/>
    </location>
</feature>
<feature type="compositionally biased region" description="Low complexity" evidence="1">
    <location>
        <begin position="1056"/>
        <end position="1068"/>
    </location>
</feature>
<dbReference type="Proteomes" id="UP001176517">
    <property type="component" value="Unassembled WGS sequence"/>
</dbReference>
<feature type="compositionally biased region" description="Polar residues" evidence="1">
    <location>
        <begin position="1325"/>
        <end position="1351"/>
    </location>
</feature>
<feature type="region of interest" description="Disordered" evidence="1">
    <location>
        <begin position="875"/>
        <end position="896"/>
    </location>
</feature>
<protein>
    <submittedName>
        <fullName evidence="2">Uncharacterized protein</fullName>
    </submittedName>
</protein>
<feature type="region of interest" description="Disordered" evidence="1">
    <location>
        <begin position="1048"/>
        <end position="1183"/>
    </location>
</feature>
<feature type="region of interest" description="Disordered" evidence="1">
    <location>
        <begin position="401"/>
        <end position="661"/>
    </location>
</feature>
<feature type="compositionally biased region" description="Polar residues" evidence="1">
    <location>
        <begin position="1286"/>
        <end position="1306"/>
    </location>
</feature>
<feature type="compositionally biased region" description="Polar residues" evidence="1">
    <location>
        <begin position="354"/>
        <end position="370"/>
    </location>
</feature>
<feature type="compositionally biased region" description="Low complexity" evidence="1">
    <location>
        <begin position="186"/>
        <end position="201"/>
    </location>
</feature>
<accession>A0AAN6JRH1</accession>
<feature type="compositionally biased region" description="Low complexity" evidence="1">
    <location>
        <begin position="1469"/>
        <end position="1487"/>
    </location>
</feature>
<feature type="compositionally biased region" description="Polar residues" evidence="1">
    <location>
        <begin position="723"/>
        <end position="739"/>
    </location>
</feature>
<evidence type="ECO:0000256" key="1">
    <source>
        <dbReference type="SAM" id="MobiDB-lite"/>
    </source>
</evidence>
<feature type="region of interest" description="Disordered" evidence="1">
    <location>
        <begin position="2107"/>
        <end position="2181"/>
    </location>
</feature>
<feature type="region of interest" description="Disordered" evidence="1">
    <location>
        <begin position="2196"/>
        <end position="2247"/>
    </location>
</feature>
<feature type="compositionally biased region" description="Basic and acidic residues" evidence="1">
    <location>
        <begin position="2420"/>
        <end position="2430"/>
    </location>
</feature>
<feature type="compositionally biased region" description="Basic and acidic residues" evidence="1">
    <location>
        <begin position="1969"/>
        <end position="1983"/>
    </location>
</feature>
<feature type="compositionally biased region" description="Polar residues" evidence="1">
    <location>
        <begin position="994"/>
        <end position="1010"/>
    </location>
</feature>
<dbReference type="EMBL" id="JAPDMZ010000074">
    <property type="protein sequence ID" value="KAK0551612.1"/>
    <property type="molecule type" value="Genomic_DNA"/>
</dbReference>
<feature type="region of interest" description="Disordered" evidence="1">
    <location>
        <begin position="168"/>
        <end position="237"/>
    </location>
</feature>
<sequence>MGLSPSPPSMPFARASRQQQSNRGSSTDQNSVHAYSDIAPSLGSADHILPDESNFRSSLILPHLERRFSLMNSITPDAVRSQLRAQRARAQEKQRPFLTEEEEEEIIAQLQVRIEANAKARGEELPAAKGKLGILLPPINDHPWDSVLERGTDGFGGHIPIYAAAPSSSATSAIGNTRNSSPSIDPRSLPSLTTTTASSPPQQHLSPPGSSETRQIDSPPSPSRREKDDATVGSLFSSRGARAEAAYIRSVAKQRSASAKASDPPTAGVNTAPPHSSATSAQLAALSVSAAPGKPPVEPLPQPKDRESILSSSRSSTSSNRPSMNMLLTPVQPQITIETDNDDVGSQSRHRSGSDSTSFRSQLKRQTPSRLLTTLSPEAFKRVSTALDELFDHFRAEAGVSPVNSESETHHGPYEGVLDQSTEPSALQRTSQEIRSTAPLAIRSSTTQAGLPTTDEGINEVKRAGSYGMNGHKYGSDADATETAPAPVPSGLHQHSNGSTPAPSIGNVHTGAPHRTSVPASPRSGMSERSGISSGPALGQDSQPLHNPLNHTRTFSIDSFGSTTSSMARYGLTPPTLPAKRTSSLPKRRHKSTKDRDTEAKSSAPPTTATPPISEAPTVLSDRKGKQREEAEDTGAQPVSAPPTLTPQAAQATGETSPNNAAMGLGALPSAIGSGVAAIGAAMVGALSSVTGGAAAENADADADADDAHTVKSADGADGGSETPATTRAPTAIDTSRVSKANVASPSPTSVRSPVPPNANQMRPGLEHMRGASTFSQMSFVSADSFRSAEDGGSLASAVDGAPQGTGLGLAYQGLDSLSVEQGTPRLVAENVHTGSAASHALGLDIRALSAAGSVGGTSGRGSFVDDDLEEEDAFGYDRRGTLRPSPRTPGSPFEQSDAFAAQTSAYLSETPQPGRPGDLSPIPASIGTETRRASPEPSPDTAMRPSPTFGAQTSPGDATVPAAPGLASPFPDTAATLAPAELRPPSAISAITSVPSDRTSQQSSLNRPSPVTVASIASNSASSHQRDASTSSVHSFTGEANLIGAANIGNRRRSSTLSSRVLPPTSSANTSPSVAVQSPATVGPATGASLNSGVTRGRSGSVDGARSVDSHRRGSSGQLINNATQRPDYGASQPLSLTGPTGAYGMVHMRQAGRPGHVPTSSASSYTHQRYGSATGTQLSFDPANGRIRVGPNVPNAHTFGPGPPPMVMTHSASGTVGTPLIDASPPSAPNSAGRLYQNSSTSAVPFEGPMPMMQMSPQPGTSMSAAQSQNVAANAGSHRRRLSNKGSNSSINRNLPPSAFSNVVQALRPSSSSSSNGVPGSKTPASSTGAGLSSGFLPSTNGSMASTDLRSPLGHATPMTLSREPSDASHASGWVGPPSQMKLAGPHSAAYHQTPSGSLGLAKRPSDSSLTGSLAAQNNISPVSPAGISHHSSNASITGSIRGTPVSTNVLTASAIAARNAHRNRGRSNSGSSGVPKGSPSVTSPAGLGLAGFFTPSPPGTPASAGIQQMMALQAQQNVAASGGFRAVASAAQAATADSISMPGSEEVSQRRAPPGPVNPPGFSFPARSPLAEHVTNASDSRSTSRTAAFQPDDATDASRSDLLRVQGYEGSKATERASIRSVSDINASSDEEDAPAAVGRMSTGEDVWATVARNTTQKRVQGSGKSNAPGSRAASVKSPEPGVVRKRSQDLLKATSGTTTIPLHTDSSVLTAEQLAEIQSALARSESQRSISRAGAASSLGHTPPVPSLPSAVARGEAIQSSAGSRVLSPGPASISTPFFSPREEMSQSSAMQTFGTEPRWEGQSRQQTQNSAQFKNSESPQGLPIQRNGSTQTRADLPTHIAARTPVLASTFKSEVMYDVTSSHRPTSPTISHKSKRSDLPSLFDLSAQASGYRPISPIMDFDEHALSLSQAIDEATARQQEFTFPAMHDRGHQRGNSSIDSRLAGRSGLGAAFVQQGPNQQQAIREESSEIERSHDTFPGRPAQPRRSKSHDQLTGATDSLLPSTPLQAQTATSDIHLNVGTRLVDDVAAQTRAATRALKGPEENAAMAIPKRSRTLSKRKSQKKLNKIISQPLLLNTSQRMDHAVDIKTPDAMLNRSAVHRSGGSSYFAGDRQSGSTRGHSKASVNGKTLHRRHSSSFGHSGDIKEGSPQDANNVGDVSFPMQSPTTPGGTHFGTKLLDRFRSRKRTEQAIFGKFSSPNTASKSAAALTRSPASSFGHATLGPEPMSMASHGMDHSVDHSQPGQAEYYQQPQQNADGLNQQPLSRNMAPADRDNRLKLVSALSFGSPLDQTIGETIGVQLATTPEERRVTETQASSPFLHGQSPQFTIQPPTADEAFSKLVPAAFAPSETARNTEFAKSARDTIVRRTIIIPTESAFDKRKVSIYIDLARFQVLTADDLEQSTISSAAKRKSRQERTQDDKEVLDSSYPASPSLPPEYNTAGVVPSLSTEIRRRSIQDRPPTPPGPAGVGNLHRRKVSADMLAEQPLPPVPQSSAIPIPASPSNDGLKTQPTLKLPSLTSQDFASKPGKLGLPLPSPATASVASLGNGSLYDYYMNDDNIEEDEHDDQIGGLPMQPSASMENSVRNHIEVTERADGSVIWQVIAGLAERSSVYSDDARLSYLSNGSRNRESVYARGGRVDSLYVPDGNSQTVSGLTPDDSRSFFAPKYTGHRKSFSFENHPMPSLPSMSNTLSAADTTAPLSVGGDARHSIQTAQRAQSPQFTSPIGFDMATSSGPSTRIVYTNDSDLAHLLESFAQGKDSAKFDFVKDDQGVAAQPSGADADQSRQRVEAEIYTLLNSQSP</sequence>
<feature type="compositionally biased region" description="Polar residues" evidence="1">
    <location>
        <begin position="174"/>
        <end position="183"/>
    </location>
</feature>